<feature type="region of interest" description="Disordered" evidence="15">
    <location>
        <begin position="124"/>
        <end position="212"/>
    </location>
</feature>
<keyword evidence="8" id="KW-0812">Transmembrane</keyword>
<dbReference type="Gene3D" id="1.10.287.90">
    <property type="match status" value="1"/>
</dbReference>
<evidence type="ECO:0000256" key="9">
    <source>
        <dbReference type="ARBA" id="ARBA00022723"/>
    </source>
</evidence>
<dbReference type="GO" id="GO:0005965">
    <property type="term" value="C:protein farnesyltransferase complex"/>
    <property type="evidence" value="ECO:0007669"/>
    <property type="project" value="InterPro"/>
</dbReference>
<gene>
    <name evidence="17" type="ORF">PVBG_05324</name>
</gene>
<accession>A0A0J9SUD6</accession>
<evidence type="ECO:0000256" key="4">
    <source>
        <dbReference type="ARBA" id="ARBA00012702"/>
    </source>
</evidence>
<feature type="compositionally biased region" description="Polar residues" evidence="15">
    <location>
        <begin position="387"/>
        <end position="397"/>
    </location>
</feature>
<feature type="compositionally biased region" description="Basic and acidic residues" evidence="15">
    <location>
        <begin position="124"/>
        <end position="137"/>
    </location>
</feature>
<dbReference type="GO" id="GO:0016020">
    <property type="term" value="C:membrane"/>
    <property type="evidence" value="ECO:0007669"/>
    <property type="project" value="UniProtKB-SubCell"/>
</dbReference>
<keyword evidence="12" id="KW-0472">Membrane</keyword>
<reference evidence="17 18" key="1">
    <citation type="submission" date="2011-08" db="EMBL/GenBank/DDBJ databases">
        <title>The Genome Sequence of Plasmodium vivax Brazil I.</title>
        <authorList>
            <consortium name="The Broad Institute Genome Sequencing Platform"/>
            <consortium name="The Broad Institute Genome Sequencing Center for Infectious Disease"/>
            <person name="Neafsey D."/>
            <person name="Carlton J."/>
            <person name="Barnwell J."/>
            <person name="Collins W."/>
            <person name="Escalante A."/>
            <person name="Mullikin J."/>
            <person name="Saul A."/>
            <person name="Guigo R."/>
            <person name="Camara F."/>
            <person name="Young S.K."/>
            <person name="Zeng Q."/>
            <person name="Gargeya S."/>
            <person name="Fitzgerald M."/>
            <person name="Haas B."/>
            <person name="Abouelleil A."/>
            <person name="Alvarado L."/>
            <person name="Arachchi H.M."/>
            <person name="Berlin A."/>
            <person name="Brown A."/>
            <person name="Chapman S.B."/>
            <person name="Chen Z."/>
            <person name="Dunbar C."/>
            <person name="Freedman E."/>
            <person name="Gearin G."/>
            <person name="Gellesch M."/>
            <person name="Goldberg J."/>
            <person name="Griggs A."/>
            <person name="Gujja S."/>
            <person name="Heiman D."/>
            <person name="Howarth C."/>
            <person name="Larson L."/>
            <person name="Lui A."/>
            <person name="MacDonald P.J.P."/>
            <person name="Montmayeur A."/>
            <person name="Murphy C."/>
            <person name="Neiman D."/>
            <person name="Pearson M."/>
            <person name="Priest M."/>
            <person name="Roberts A."/>
            <person name="Saif S."/>
            <person name="Shea T."/>
            <person name="Shenoy N."/>
            <person name="Sisk P."/>
            <person name="Stolte C."/>
            <person name="Sykes S."/>
            <person name="Wortman J."/>
            <person name="Nusbaum C."/>
            <person name="Birren B."/>
        </authorList>
    </citation>
    <scope>NUCLEOTIDE SEQUENCE [LARGE SCALE GENOMIC DNA]</scope>
    <source>
        <strain evidence="17 18">Brazil I</strain>
    </source>
</reference>
<dbReference type="EC" id="2.5.1.58" evidence="4"/>
<dbReference type="OrthoDB" id="10261146at2759"/>
<dbReference type="InterPro" id="IPR045089">
    <property type="entry name" value="PGGT1B-like"/>
</dbReference>
<dbReference type="InterPro" id="IPR036257">
    <property type="entry name" value="Cyt_c_oxidase_su2_TM_sf"/>
</dbReference>
<dbReference type="Pfam" id="PF00432">
    <property type="entry name" value="Prenyltrans"/>
    <property type="match status" value="1"/>
</dbReference>
<keyword evidence="11" id="KW-0862">Zinc</keyword>
<dbReference type="GO" id="GO:0046872">
    <property type="term" value="F:metal ion binding"/>
    <property type="evidence" value="ECO:0007669"/>
    <property type="project" value="UniProtKB-KW"/>
</dbReference>
<feature type="compositionally biased region" description="Polar residues" evidence="15">
    <location>
        <begin position="192"/>
        <end position="202"/>
    </location>
</feature>
<evidence type="ECO:0000256" key="15">
    <source>
        <dbReference type="SAM" id="MobiDB-lite"/>
    </source>
</evidence>
<dbReference type="SUPFAM" id="SSF81464">
    <property type="entry name" value="Cytochrome c oxidase subunit II-like, transmembrane region"/>
    <property type="match status" value="1"/>
</dbReference>
<dbReference type="InterPro" id="IPR008930">
    <property type="entry name" value="Terpenoid_cyclase/PrenylTrfase"/>
</dbReference>
<evidence type="ECO:0000256" key="10">
    <source>
        <dbReference type="ARBA" id="ARBA00022737"/>
    </source>
</evidence>
<feature type="region of interest" description="Disordered" evidence="15">
    <location>
        <begin position="1"/>
        <end position="22"/>
    </location>
</feature>
<dbReference type="SUPFAM" id="SSF48239">
    <property type="entry name" value="Terpenoid cyclases/Protein prenyltransferases"/>
    <property type="match status" value="1"/>
</dbReference>
<keyword evidence="9" id="KW-0479">Metal-binding</keyword>
<feature type="region of interest" description="Disordered" evidence="15">
    <location>
        <begin position="792"/>
        <end position="843"/>
    </location>
</feature>
<proteinExistence type="inferred from homology"/>
<keyword evidence="10" id="KW-0677">Repeat</keyword>
<keyword evidence="6" id="KW-0637">Prenyltransferase</keyword>
<feature type="compositionally biased region" description="Basic and acidic residues" evidence="15">
    <location>
        <begin position="1"/>
        <end position="15"/>
    </location>
</feature>
<dbReference type="InterPro" id="IPR001330">
    <property type="entry name" value="Prenyltrans"/>
</dbReference>
<feature type="domain" description="Prenyltransferase alpha-alpha toroid" evidence="16">
    <location>
        <begin position="496"/>
        <end position="945"/>
    </location>
</feature>
<feature type="compositionally biased region" description="Low complexity" evidence="15">
    <location>
        <begin position="154"/>
        <end position="175"/>
    </location>
</feature>
<keyword evidence="7 17" id="KW-0808">Transferase</keyword>
<dbReference type="PANTHER" id="PTHR11774">
    <property type="entry name" value="GERANYLGERANYL TRANSFERASE TYPE BETA SUBUNIT"/>
    <property type="match status" value="1"/>
</dbReference>
<feature type="region of interest" description="Disordered" evidence="15">
    <location>
        <begin position="312"/>
        <end position="410"/>
    </location>
</feature>
<evidence type="ECO:0000313" key="18">
    <source>
        <dbReference type="Proteomes" id="UP000053327"/>
    </source>
</evidence>
<protein>
    <recommendedName>
        <fullName evidence="5">Protein farnesyltransferase subunit beta</fullName>
        <ecNumber evidence="4">2.5.1.58</ecNumber>
    </recommendedName>
    <alternativeName>
        <fullName evidence="13">CAAX farnesyltransferase subunit beta</fullName>
    </alternativeName>
    <alternativeName>
        <fullName evidence="14">Ras proteins prenyltransferase subunit beta</fullName>
    </alternativeName>
</protein>
<feature type="compositionally biased region" description="Basic and acidic residues" evidence="15">
    <location>
        <begin position="357"/>
        <end position="368"/>
    </location>
</feature>
<dbReference type="GO" id="GO:0004660">
    <property type="term" value="F:protein farnesyltransferase activity"/>
    <property type="evidence" value="ECO:0007669"/>
    <property type="project" value="UniProtKB-EC"/>
</dbReference>
<evidence type="ECO:0000259" key="16">
    <source>
        <dbReference type="Pfam" id="PF00432"/>
    </source>
</evidence>
<comment type="similarity">
    <text evidence="3">Belongs to the protein prenyltransferase subunit beta family.</text>
</comment>
<dbReference type="InterPro" id="IPR026872">
    <property type="entry name" value="FTB"/>
</dbReference>
<evidence type="ECO:0000256" key="1">
    <source>
        <dbReference type="ARBA" id="ARBA00001947"/>
    </source>
</evidence>
<evidence type="ECO:0000256" key="13">
    <source>
        <dbReference type="ARBA" id="ARBA00030182"/>
    </source>
</evidence>
<organism evidence="17 18">
    <name type="scientific">Plasmodium vivax (strain Brazil I)</name>
    <dbReference type="NCBI Taxonomy" id="1033975"/>
    <lineage>
        <taxon>Eukaryota</taxon>
        <taxon>Sar</taxon>
        <taxon>Alveolata</taxon>
        <taxon>Apicomplexa</taxon>
        <taxon>Aconoidasida</taxon>
        <taxon>Haemosporida</taxon>
        <taxon>Plasmodiidae</taxon>
        <taxon>Plasmodium</taxon>
        <taxon>Plasmodium (Plasmodium)</taxon>
    </lineage>
</organism>
<comment type="cofactor">
    <cofactor evidence="1">
        <name>Zn(2+)</name>
        <dbReference type="ChEBI" id="CHEBI:29105"/>
    </cofactor>
</comment>
<evidence type="ECO:0000256" key="7">
    <source>
        <dbReference type="ARBA" id="ARBA00022679"/>
    </source>
</evidence>
<evidence type="ECO:0000256" key="6">
    <source>
        <dbReference type="ARBA" id="ARBA00022602"/>
    </source>
</evidence>
<evidence type="ECO:0000313" key="17">
    <source>
        <dbReference type="EMBL" id="KMZ86456.1"/>
    </source>
</evidence>
<dbReference type="Gene3D" id="1.50.10.20">
    <property type="match status" value="1"/>
</dbReference>
<evidence type="ECO:0000256" key="14">
    <source>
        <dbReference type="ARBA" id="ARBA00032909"/>
    </source>
</evidence>
<evidence type="ECO:0000256" key="11">
    <source>
        <dbReference type="ARBA" id="ARBA00022833"/>
    </source>
</evidence>
<dbReference type="PANTHER" id="PTHR11774:SF6">
    <property type="entry name" value="PROTEIN FARNESYLTRANSFERASE SUBUNIT BETA"/>
    <property type="match status" value="1"/>
</dbReference>
<dbReference type="EMBL" id="KQ234823">
    <property type="protein sequence ID" value="KMZ86456.1"/>
    <property type="molecule type" value="Genomic_DNA"/>
</dbReference>
<evidence type="ECO:0000256" key="2">
    <source>
        <dbReference type="ARBA" id="ARBA00004370"/>
    </source>
</evidence>
<comment type="subcellular location">
    <subcellularLocation>
        <location evidence="2">Membrane</location>
    </subcellularLocation>
</comment>
<dbReference type="AlphaFoldDB" id="A0A0J9SUD6"/>
<dbReference type="Proteomes" id="UP000053327">
    <property type="component" value="Unassembled WGS sequence"/>
</dbReference>
<feature type="compositionally biased region" description="Basic and acidic residues" evidence="15">
    <location>
        <begin position="321"/>
        <end position="339"/>
    </location>
</feature>
<sequence length="1057" mass="120236">MNRERTSAASEKEPTPKMNGGDTYMLRCNKKKHLAALLFELTKYEKKKEDFKPDFENDEFYNQIENLIQLLFNYIFNLSKESYADCKDDIPQGCYHSSSSEKLSDILTNSSEDDEELSNFFPLKEAHAQGDTTHVDNGEEDKLECVEPKGGGSNANKSSGATPSSYSSDSPSTDDNTNRLTSVPLKKDRPSRTSLQKQNPQKESPHERNNNHMSEHFFNFNLKCNQNTETLKEKKKVEEQILSIYYKTFSSNIIDMLLNSPTVEISDIILFFLFDDVGSIDDISSFFTKGHYTFEMVHTYIQKRKCSRAGTASSKASYKQTRADNPSHFEKKHQTDDTKSACMRGKGQEGHAQSSAEKTEKGQNKEKPCPPVDAKIEVGTPCLNEELPSTNTSAQKATTDDSTDGANGENEEGKKIAHYLSEVLPENIAHYLSEVFPEEGAEDVNLPQAGNHPRDAAKLRKALIKGDTLIVENIPFQLNKSSVLLNKFISVLNVHLEKQKHFKFCTDIFFVKNLRLSFLEASKPWIFYWCIHTIYILHNDFEIEQKLGKTTFCYIKQCVFVYLNKIKNENGAFGGGLNQYTHIATTYAAVCVFIYLHDEENNFLSFLDKQKLHSYILKLKCKDGSFRLHKNGEIDMRGTYCAIAVCSMCHILTNEVKKNVEKYILSCQNYEGGFTSEKFQESHGGYTYCALATLCILGKVQKVNMNKLVHWLINKQGNLEGAFMGRTNKLVDACYSFWIGAIFFLINEMHILKHFLQSCKKGNKKKHNHGRDQIVDNTDFPNFNEPSKCEKTNVMGSSSNGAKGEHLPTDTADNHQTGNKAKGSHHSDCFEASSKSGHMGGKNPPMTTQMRKEQNNFENYKNKFLQKKVMFNMNFLKLYLLVCSQSNKGGMKDKPMEKVDYYHTCYALSGLSIIENYMSSHTPDDETYNTDHRNHLNKIHILYNITVSKVYKSYTYFSPSFPLSENKINPRIFKTSSSSTMQGEKKNNFLFNCLKSLKSTLVPSFQVARCDAPKMWRLAMGGVDPATPQAESLINFHNHTVTYMVFIMFTVLMSLKR</sequence>
<evidence type="ECO:0000256" key="8">
    <source>
        <dbReference type="ARBA" id="ARBA00022692"/>
    </source>
</evidence>
<evidence type="ECO:0000256" key="12">
    <source>
        <dbReference type="ARBA" id="ARBA00023136"/>
    </source>
</evidence>
<feature type="compositionally biased region" description="Basic and acidic residues" evidence="15">
    <location>
        <begin position="203"/>
        <end position="212"/>
    </location>
</feature>
<dbReference type="CDD" id="cd02893">
    <property type="entry name" value="FTase"/>
    <property type="match status" value="1"/>
</dbReference>
<name>A0A0J9SUD6_PLAV1</name>
<evidence type="ECO:0000256" key="3">
    <source>
        <dbReference type="ARBA" id="ARBA00010497"/>
    </source>
</evidence>
<evidence type="ECO:0000256" key="5">
    <source>
        <dbReference type="ARBA" id="ARBA00015798"/>
    </source>
</evidence>